<organism evidence="1 2">
    <name type="scientific">Mytilus galloprovincialis</name>
    <name type="common">Mediterranean mussel</name>
    <dbReference type="NCBI Taxonomy" id="29158"/>
    <lineage>
        <taxon>Eukaryota</taxon>
        <taxon>Metazoa</taxon>
        <taxon>Spiralia</taxon>
        <taxon>Lophotrochozoa</taxon>
        <taxon>Mollusca</taxon>
        <taxon>Bivalvia</taxon>
        <taxon>Autobranchia</taxon>
        <taxon>Pteriomorphia</taxon>
        <taxon>Mytilida</taxon>
        <taxon>Mytiloidea</taxon>
        <taxon>Mytilidae</taxon>
        <taxon>Mytilinae</taxon>
        <taxon>Mytilus</taxon>
    </lineage>
</organism>
<accession>A0A8B6F5Z1</accession>
<dbReference type="EMBL" id="UYJE01006355">
    <property type="protein sequence ID" value="VDI45250.1"/>
    <property type="molecule type" value="Genomic_DNA"/>
</dbReference>
<proteinExistence type="predicted"/>
<name>A0A8B6F5Z1_MYTGA</name>
<gene>
    <name evidence="1" type="ORF">MGAL_10B032158</name>
</gene>
<evidence type="ECO:0008006" key="3">
    <source>
        <dbReference type="Google" id="ProtNLM"/>
    </source>
</evidence>
<dbReference type="InterPro" id="IPR043502">
    <property type="entry name" value="DNA/RNA_pol_sf"/>
</dbReference>
<comment type="caution">
    <text evidence="1">The sequence shown here is derived from an EMBL/GenBank/DDBJ whole genome shotgun (WGS) entry which is preliminary data.</text>
</comment>
<protein>
    <recommendedName>
        <fullName evidence="3">Reverse transcriptase domain-containing protein</fullName>
    </recommendedName>
</protein>
<reference evidence="1" key="1">
    <citation type="submission" date="2018-11" db="EMBL/GenBank/DDBJ databases">
        <authorList>
            <person name="Alioto T."/>
            <person name="Alioto T."/>
        </authorList>
    </citation>
    <scope>NUCLEOTIDE SEQUENCE</scope>
</reference>
<keyword evidence="2" id="KW-1185">Reference proteome</keyword>
<evidence type="ECO:0000313" key="1">
    <source>
        <dbReference type="EMBL" id="VDI45250.1"/>
    </source>
</evidence>
<dbReference type="OrthoDB" id="10014409at2759"/>
<dbReference type="AlphaFoldDB" id="A0A8B6F5Z1"/>
<dbReference type="PANTHER" id="PTHR19446">
    <property type="entry name" value="REVERSE TRANSCRIPTASES"/>
    <property type="match status" value="1"/>
</dbReference>
<sequence length="257" mass="29607">MASQNDNKLFHQLIQNQRGVKKVNTDVMIFNAKEQAEPEDILEGWKNYFEDLYRSHKTDDDTKYNTERLILATMQNEIIEQIETNRNEEIKQANEEEVTLSIQKLKTGKSPGADGISAEHLKNMPTELLQYIINIISLIFAEKDVYSNVKEGVVTPVLKYVKSGKDKIYPENYRGITVTNYFSTLIESILKDRIKPKHLPQQSKLQRGFTEKSSSLNAAFIVTQSADFYKEILAQLVLLTLDAQKAFDKLDHEIYLQ</sequence>
<evidence type="ECO:0000313" key="2">
    <source>
        <dbReference type="Proteomes" id="UP000596742"/>
    </source>
</evidence>
<dbReference type="Proteomes" id="UP000596742">
    <property type="component" value="Unassembled WGS sequence"/>
</dbReference>
<dbReference type="SUPFAM" id="SSF56672">
    <property type="entry name" value="DNA/RNA polymerases"/>
    <property type="match status" value="1"/>
</dbReference>